<comment type="caution">
    <text evidence="2">The sequence shown here is derived from an EMBL/GenBank/DDBJ whole genome shotgun (WGS) entry which is preliminary data.</text>
</comment>
<organism evidence="2 3">
    <name type="scientific">Mythimna separata</name>
    <name type="common">Oriental armyworm</name>
    <name type="synonym">Pseudaletia separata</name>
    <dbReference type="NCBI Taxonomy" id="271217"/>
    <lineage>
        <taxon>Eukaryota</taxon>
        <taxon>Metazoa</taxon>
        <taxon>Ecdysozoa</taxon>
        <taxon>Arthropoda</taxon>
        <taxon>Hexapoda</taxon>
        <taxon>Insecta</taxon>
        <taxon>Pterygota</taxon>
        <taxon>Neoptera</taxon>
        <taxon>Endopterygota</taxon>
        <taxon>Lepidoptera</taxon>
        <taxon>Glossata</taxon>
        <taxon>Ditrysia</taxon>
        <taxon>Noctuoidea</taxon>
        <taxon>Noctuidae</taxon>
        <taxon>Noctuinae</taxon>
        <taxon>Hadenini</taxon>
        <taxon>Mythimna</taxon>
    </lineage>
</organism>
<dbReference type="Proteomes" id="UP001231518">
    <property type="component" value="Chromosome 25"/>
</dbReference>
<feature type="region of interest" description="Disordered" evidence="1">
    <location>
        <begin position="165"/>
        <end position="234"/>
    </location>
</feature>
<feature type="compositionally biased region" description="Basic and acidic residues" evidence="1">
    <location>
        <begin position="66"/>
        <end position="85"/>
    </location>
</feature>
<keyword evidence="3" id="KW-1185">Reference proteome</keyword>
<name>A0AAD8DLM5_MYTSE</name>
<gene>
    <name evidence="2" type="ORF">PYW07_010617</name>
</gene>
<feature type="compositionally biased region" description="Polar residues" evidence="1">
    <location>
        <begin position="53"/>
        <end position="65"/>
    </location>
</feature>
<evidence type="ECO:0000256" key="1">
    <source>
        <dbReference type="SAM" id="MobiDB-lite"/>
    </source>
</evidence>
<dbReference type="PANTHER" id="PTHR31434">
    <property type="entry name" value="S PHASE CYCLIN A-ASSOCIATED PROTEIN IN THE ENDOPLASMIC RETICULUM"/>
    <property type="match status" value="1"/>
</dbReference>
<dbReference type="EMBL" id="JARGEI010000026">
    <property type="protein sequence ID" value="KAJ8708492.1"/>
    <property type="molecule type" value="Genomic_DNA"/>
</dbReference>
<feature type="region of interest" description="Disordered" evidence="1">
    <location>
        <begin position="27"/>
        <end position="85"/>
    </location>
</feature>
<dbReference type="PANTHER" id="PTHR31434:SF2">
    <property type="entry name" value="S PHASE CYCLIN A-ASSOCIATED PROTEIN IN THE ENDOPLASMIC RETICULUM"/>
    <property type="match status" value="1"/>
</dbReference>
<evidence type="ECO:0000313" key="3">
    <source>
        <dbReference type="Proteomes" id="UP001231518"/>
    </source>
</evidence>
<sequence length="670" mass="74015">MGAEGVKSRLSALAAAAELEADALRSRIRDKQDASQQRLESHLQAIREKATTGPRQATTSESQDQSTKEEKEIQDEAERLEQERKEKEKIKAVKKKARKVKQKLLATANETVIMDENYVIDVLSPAAAKTCKAIHNISHMMTPFLEHPIGMGSWDVAHKTFEINGFNDDKNRKKNRITFNGGAERVPSTKPEEIETKKEPEKNGEVPEPATNNKKKKKKNGDKEKPKLSKTNSVCSSLSDMSFGSGKHEKTKSVIDIQAFEKQLNELHRMVEKTAPHEKTSIHKIHMIKVIGELLAIACDREDLAGQFTTKALYTSVMILSRTISSCTMSASFFMSTCTCVYVVKLLSIQLEKDIHTDRCDMDLAKQASDCLAVAMDSVLCSTRFYEEHQDMSSEEVELLAALRNRAHTLISYLCLTGCITRAENAGSVRESIQTLLTVCADLCHPCEIDTGSERICAIQSLRCALGTGVVGSRAEFCMLFAQGAGLEHSGGFVRAARTAHLLRALAELDHMIVQDAFGEGGWPLEFRAAVARLLSQHAPNDKEAPRTTILRLSNQRLDQTLSETMVLDLIVLVGFVVVNNPQLQETICDGWGVIKTLCTLPANWLVSKTHSHCLLPTLVALAESPCAAAAIATELSMTMLDEYMKSPDAQKVKLVQVIKQGRAKKGKNK</sequence>
<protein>
    <submittedName>
        <fullName evidence="2">Uncharacterized protein</fullName>
    </submittedName>
</protein>
<reference evidence="2" key="1">
    <citation type="submission" date="2023-03" db="EMBL/GenBank/DDBJ databases">
        <title>Chromosome-level genomes of two armyworms, Mythimna separata and Mythimna loreyi, provide insights into the biosynthesis and reception of sex pheromones.</title>
        <authorList>
            <person name="Zhao H."/>
        </authorList>
    </citation>
    <scope>NUCLEOTIDE SEQUENCE</scope>
    <source>
        <strain evidence="2">BeijingLab</strain>
        <tissue evidence="2">Pupa</tissue>
    </source>
</reference>
<feature type="compositionally biased region" description="Basic and acidic residues" evidence="1">
    <location>
        <begin position="27"/>
        <end position="50"/>
    </location>
</feature>
<dbReference type="AlphaFoldDB" id="A0AAD8DLM5"/>
<proteinExistence type="predicted"/>
<feature type="compositionally biased region" description="Basic and acidic residues" evidence="1">
    <location>
        <begin position="190"/>
        <end position="205"/>
    </location>
</feature>
<evidence type="ECO:0000313" key="2">
    <source>
        <dbReference type="EMBL" id="KAJ8708492.1"/>
    </source>
</evidence>
<accession>A0AAD8DLM5</accession>